<dbReference type="Pfam" id="PF00106">
    <property type="entry name" value="adh_short"/>
    <property type="match status" value="1"/>
</dbReference>
<reference evidence="4" key="1">
    <citation type="submission" date="2016-02" db="EMBL/GenBank/DDBJ databases">
        <title>Genome sequence of Bacillus trypoxylicola KCTC 13244(T).</title>
        <authorList>
            <person name="Jeong H."/>
            <person name="Park S.-H."/>
            <person name="Choi S.-K."/>
        </authorList>
    </citation>
    <scope>NUCLEOTIDE SEQUENCE [LARGE SCALE GENOMIC DNA]</scope>
    <source>
        <strain evidence="4">KCTC 13244</strain>
    </source>
</reference>
<organism evidence="4 5">
    <name type="scientific">Alkalihalobacillus trypoxylicola</name>
    <dbReference type="NCBI Taxonomy" id="519424"/>
    <lineage>
        <taxon>Bacteria</taxon>
        <taxon>Bacillati</taxon>
        <taxon>Bacillota</taxon>
        <taxon>Bacilli</taxon>
        <taxon>Bacillales</taxon>
        <taxon>Bacillaceae</taxon>
        <taxon>Alkalihalobacillus</taxon>
    </lineage>
</organism>
<dbReference type="NCBIfam" id="NF047420">
    <property type="entry name" value="EF_P_mod_YmfI"/>
    <property type="match status" value="1"/>
</dbReference>
<gene>
    <name evidence="4" type="primary">fabG</name>
    <name evidence="4" type="ORF">AZF04_01290</name>
</gene>
<name>A0A161QAW8_9BACI</name>
<dbReference type="Proteomes" id="UP000075806">
    <property type="component" value="Unassembled WGS sequence"/>
</dbReference>
<comment type="caution">
    <text evidence="4">The sequence shown here is derived from an EMBL/GenBank/DDBJ whole genome shotgun (WGS) entry which is preliminary data.</text>
</comment>
<accession>A0A161QAW8</accession>
<dbReference type="AlphaFoldDB" id="A0A161QAW8"/>
<dbReference type="InterPro" id="IPR002347">
    <property type="entry name" value="SDR_fam"/>
</dbReference>
<evidence type="ECO:0000256" key="1">
    <source>
        <dbReference type="ARBA" id="ARBA00006484"/>
    </source>
</evidence>
<keyword evidence="2" id="KW-0560">Oxidoreductase</keyword>
<evidence type="ECO:0000256" key="3">
    <source>
        <dbReference type="RuleBase" id="RU000363"/>
    </source>
</evidence>
<evidence type="ECO:0000256" key="2">
    <source>
        <dbReference type="ARBA" id="ARBA00023002"/>
    </source>
</evidence>
<dbReference type="Gene3D" id="3.40.50.720">
    <property type="entry name" value="NAD(P)-binding Rossmann-like Domain"/>
    <property type="match status" value="1"/>
</dbReference>
<dbReference type="PRINTS" id="PR00080">
    <property type="entry name" value="SDRFAMILY"/>
</dbReference>
<dbReference type="PANTHER" id="PTHR42879:SF2">
    <property type="entry name" value="3-OXOACYL-[ACYL-CARRIER-PROTEIN] REDUCTASE FABG"/>
    <property type="match status" value="1"/>
</dbReference>
<dbReference type="InterPro" id="IPR036291">
    <property type="entry name" value="NAD(P)-bd_dom_sf"/>
</dbReference>
<dbReference type="EMBL" id="LTAO01000001">
    <property type="protein sequence ID" value="KYG34997.1"/>
    <property type="molecule type" value="Genomic_DNA"/>
</dbReference>
<sequence length="241" mass="26466">MNKENILVTGASGGIGEAIARSLASPERTLFLHYFKNEEKVRRLIQDCENKGIEAYGIQANLLSDTGGEQLIKQIHVPVDKVVHNAGIDYVGLFTDMQKKDIDAVMNIHLHNPIYITQQLLPHMIQKKSGKIIFISSIWGRVGASCEVIYSAAKGGMNSFVKALAKELAVNNIQINAIAPGAIDTDMLSRYSADEKRALMEEIPAGKLGNAKEIADMVAFLFKKESTYLNGQVISVDGAWY</sequence>
<dbReference type="GO" id="GO:0016491">
    <property type="term" value="F:oxidoreductase activity"/>
    <property type="evidence" value="ECO:0007669"/>
    <property type="project" value="UniProtKB-KW"/>
</dbReference>
<dbReference type="PRINTS" id="PR00081">
    <property type="entry name" value="GDHRDH"/>
</dbReference>
<dbReference type="RefSeq" id="WP_061947238.1">
    <property type="nucleotide sequence ID" value="NZ_LTAO01000001.1"/>
</dbReference>
<dbReference type="InterPro" id="IPR020904">
    <property type="entry name" value="Sc_DH/Rdtase_CS"/>
</dbReference>
<proteinExistence type="inferred from homology"/>
<dbReference type="PROSITE" id="PS00061">
    <property type="entry name" value="ADH_SHORT"/>
    <property type="match status" value="1"/>
</dbReference>
<dbReference type="InterPro" id="IPR050259">
    <property type="entry name" value="SDR"/>
</dbReference>
<dbReference type="FunFam" id="3.40.50.720:FF:000173">
    <property type="entry name" value="3-oxoacyl-[acyl-carrier protein] reductase"/>
    <property type="match status" value="1"/>
</dbReference>
<dbReference type="GO" id="GO:0032787">
    <property type="term" value="P:monocarboxylic acid metabolic process"/>
    <property type="evidence" value="ECO:0007669"/>
    <property type="project" value="UniProtKB-ARBA"/>
</dbReference>
<dbReference type="PANTHER" id="PTHR42879">
    <property type="entry name" value="3-OXOACYL-(ACYL-CARRIER-PROTEIN) REDUCTASE"/>
    <property type="match status" value="1"/>
</dbReference>
<evidence type="ECO:0000313" key="4">
    <source>
        <dbReference type="EMBL" id="KYG34997.1"/>
    </source>
</evidence>
<dbReference type="SUPFAM" id="SSF51735">
    <property type="entry name" value="NAD(P)-binding Rossmann-fold domains"/>
    <property type="match status" value="1"/>
</dbReference>
<evidence type="ECO:0000313" key="5">
    <source>
        <dbReference type="Proteomes" id="UP000075806"/>
    </source>
</evidence>
<comment type="similarity">
    <text evidence="1 3">Belongs to the short-chain dehydrogenases/reductases (SDR) family.</text>
</comment>
<protein>
    <submittedName>
        <fullName evidence="4">3-ketoacyl-ACP reductase</fullName>
    </submittedName>
</protein>
<dbReference type="STRING" id="519424.AZF04_01290"/>
<dbReference type="CDD" id="cd05233">
    <property type="entry name" value="SDR_c"/>
    <property type="match status" value="1"/>
</dbReference>
<keyword evidence="5" id="KW-1185">Reference proteome</keyword>